<gene>
    <name evidence="9" type="ORF">B9Q03_05420</name>
</gene>
<dbReference type="PROSITE" id="PS50283">
    <property type="entry name" value="NA_SOLUT_SYMP_3"/>
    <property type="match status" value="1"/>
</dbReference>
<feature type="transmembrane region" description="Helical" evidence="8">
    <location>
        <begin position="434"/>
        <end position="455"/>
    </location>
</feature>
<reference evidence="9 10" key="1">
    <citation type="submission" date="2017-04" db="EMBL/GenBank/DDBJ databases">
        <title>Novel microbial lineages endemic to geothermal iron-oxide mats fill important gaps in the evolutionary history of Archaea.</title>
        <authorList>
            <person name="Jay Z.J."/>
            <person name="Beam J.P."/>
            <person name="Dlakic M."/>
            <person name="Rusch D.B."/>
            <person name="Kozubal M.A."/>
            <person name="Inskeep W.P."/>
        </authorList>
    </citation>
    <scope>NUCLEOTIDE SEQUENCE [LARGE SCALE GENOMIC DNA]</scope>
    <source>
        <strain evidence="9">OSP_D</strain>
    </source>
</reference>
<keyword evidence="5 8" id="KW-1133">Transmembrane helix</keyword>
<feature type="transmembrane region" description="Helical" evidence="8">
    <location>
        <begin position="212"/>
        <end position="229"/>
    </location>
</feature>
<feature type="transmembrane region" description="Helical" evidence="8">
    <location>
        <begin position="367"/>
        <end position="389"/>
    </location>
</feature>
<dbReference type="CDD" id="cd10322">
    <property type="entry name" value="SLC5sbd"/>
    <property type="match status" value="1"/>
</dbReference>
<organism evidence="9 10">
    <name type="scientific">Candidatus Marsarchaeota G2 archaeon OSP_D</name>
    <dbReference type="NCBI Taxonomy" id="1978157"/>
    <lineage>
        <taxon>Archaea</taxon>
        <taxon>Candidatus Marsarchaeota</taxon>
        <taxon>Candidatus Marsarchaeota group 2</taxon>
    </lineage>
</organism>
<feature type="transmembrane region" description="Helical" evidence="8">
    <location>
        <begin position="343"/>
        <end position="361"/>
    </location>
</feature>
<dbReference type="GO" id="GO:0022857">
    <property type="term" value="F:transmembrane transporter activity"/>
    <property type="evidence" value="ECO:0007669"/>
    <property type="project" value="InterPro"/>
</dbReference>
<evidence type="ECO:0000256" key="6">
    <source>
        <dbReference type="ARBA" id="ARBA00023136"/>
    </source>
</evidence>
<comment type="similarity">
    <text evidence="2 7">Belongs to the sodium:solute symporter (SSF) (TC 2.A.21) family.</text>
</comment>
<keyword evidence="3" id="KW-0813">Transport</keyword>
<protein>
    <submittedName>
        <fullName evidence="9">Sodium:solute symporter</fullName>
    </submittedName>
</protein>
<evidence type="ECO:0000256" key="7">
    <source>
        <dbReference type="RuleBase" id="RU362091"/>
    </source>
</evidence>
<name>A0A2R6AX66_9ARCH</name>
<dbReference type="Proteomes" id="UP000240322">
    <property type="component" value="Unassembled WGS sequence"/>
</dbReference>
<evidence type="ECO:0000256" key="3">
    <source>
        <dbReference type="ARBA" id="ARBA00022448"/>
    </source>
</evidence>
<dbReference type="GO" id="GO:0005886">
    <property type="term" value="C:plasma membrane"/>
    <property type="evidence" value="ECO:0007669"/>
    <property type="project" value="TreeGrafter"/>
</dbReference>
<dbReference type="PANTHER" id="PTHR48086:SF8">
    <property type="entry name" value="MONOCARBOXYLIC ACID PERMEASE"/>
    <property type="match status" value="1"/>
</dbReference>
<dbReference type="PANTHER" id="PTHR48086">
    <property type="entry name" value="SODIUM/PROLINE SYMPORTER-RELATED"/>
    <property type="match status" value="1"/>
</dbReference>
<dbReference type="Pfam" id="PF00474">
    <property type="entry name" value="SSF"/>
    <property type="match status" value="1"/>
</dbReference>
<evidence type="ECO:0000313" key="10">
    <source>
        <dbReference type="Proteomes" id="UP000240322"/>
    </source>
</evidence>
<feature type="transmembrane region" description="Helical" evidence="8">
    <location>
        <begin position="31"/>
        <end position="54"/>
    </location>
</feature>
<dbReference type="AlphaFoldDB" id="A0A2R6AX66"/>
<feature type="transmembrane region" description="Helical" evidence="8">
    <location>
        <begin position="173"/>
        <end position="192"/>
    </location>
</feature>
<feature type="transmembrane region" description="Helical" evidence="8">
    <location>
        <begin position="396"/>
        <end position="414"/>
    </location>
</feature>
<dbReference type="EMBL" id="NEXE01000039">
    <property type="protein sequence ID" value="PSN90991.1"/>
    <property type="molecule type" value="Genomic_DNA"/>
</dbReference>
<feature type="transmembrane region" description="Helical" evidence="8">
    <location>
        <begin position="60"/>
        <end position="83"/>
    </location>
</feature>
<keyword evidence="6 8" id="KW-0472">Membrane</keyword>
<dbReference type="InterPro" id="IPR001734">
    <property type="entry name" value="Na/solute_symporter"/>
</dbReference>
<dbReference type="InterPro" id="IPR038377">
    <property type="entry name" value="Na/Glc_symporter_sf"/>
</dbReference>
<comment type="caution">
    <text evidence="9">The sequence shown here is derived from an EMBL/GenBank/DDBJ whole genome shotgun (WGS) entry which is preliminary data.</text>
</comment>
<proteinExistence type="inferred from homology"/>
<evidence type="ECO:0000256" key="1">
    <source>
        <dbReference type="ARBA" id="ARBA00004141"/>
    </source>
</evidence>
<feature type="transmembrane region" description="Helical" evidence="8">
    <location>
        <begin position="104"/>
        <end position="123"/>
    </location>
</feature>
<accession>A0A2R6AX66</accession>
<evidence type="ECO:0000256" key="2">
    <source>
        <dbReference type="ARBA" id="ARBA00006434"/>
    </source>
</evidence>
<feature type="transmembrane region" description="Helical" evidence="8">
    <location>
        <begin position="250"/>
        <end position="274"/>
    </location>
</feature>
<dbReference type="Gene3D" id="1.20.1730.10">
    <property type="entry name" value="Sodium/glucose cotransporter"/>
    <property type="match status" value="1"/>
</dbReference>
<evidence type="ECO:0000256" key="8">
    <source>
        <dbReference type="SAM" id="Phobius"/>
    </source>
</evidence>
<dbReference type="InterPro" id="IPR050277">
    <property type="entry name" value="Sodium:Solute_Symporter"/>
</dbReference>
<dbReference type="NCBIfam" id="NF046076">
    <property type="entry name" value="monocarbox_MctP"/>
    <property type="match status" value="1"/>
</dbReference>
<evidence type="ECO:0000313" key="9">
    <source>
        <dbReference type="EMBL" id="PSN90991.1"/>
    </source>
</evidence>
<comment type="subcellular location">
    <subcellularLocation>
        <location evidence="1">Membrane</location>
        <topology evidence="1">Multi-pass membrane protein</topology>
    </subcellularLocation>
</comment>
<feature type="transmembrane region" description="Helical" evidence="8">
    <location>
        <begin position="143"/>
        <end position="161"/>
    </location>
</feature>
<evidence type="ECO:0000256" key="4">
    <source>
        <dbReference type="ARBA" id="ARBA00022692"/>
    </source>
</evidence>
<keyword evidence="4 8" id="KW-0812">Transmembrane</keyword>
<evidence type="ECO:0000256" key="5">
    <source>
        <dbReference type="ARBA" id="ARBA00022989"/>
    </source>
</evidence>
<sequence>MVSGFIASRWRRGDLSLLEEWGLAGRRFGTLITWFLLGGDLYTAYTFIAVPALVFGSGAIGFFAVPYTLLVYPIVYVTMPRLWNVARRRNHITAADYVKDRFSSPLLALLIAITGFLATMPYIALQIVGMGYVLDVMGLPAEYSLIITFLILAAYTYVSGLRAPALTAVIKDIMVLLAVFVGIVYIPLRLGGFAHVFQSVPATKLTLPPKLYLDYATLALGSALALFLYPHAVTGTLSSSSSKVVRRNAAMLPVYSIMLAFIAIFGWVGLAAGLKLKSPNLVVPVLFNNYFPDWFTGFAFAAISVGSLVPASVMSIAAANLFSRNIYKEYLDKRADLKRESNVSKVVSFLVKVGALVFAIYAPTYAIQLQLAGGAWIIQTLPAVMLSLYTDKLNKYSIIAGWVVGMSTASYMLAVNKFAASAYVPRFFGLSVPMYIAVISLILNLVVVLVGTLIAHAMGQRAKSPILEEEFQDQAPSAQTQAAGGKQ</sequence>
<feature type="transmembrane region" description="Helical" evidence="8">
    <location>
        <begin position="294"/>
        <end position="322"/>
    </location>
</feature>